<dbReference type="Gene3D" id="3.40.50.300">
    <property type="entry name" value="P-loop containing nucleotide triphosphate hydrolases"/>
    <property type="match status" value="1"/>
</dbReference>
<dbReference type="PIRSF" id="PIRSF034285">
    <property type="entry name" value="UCP034285"/>
    <property type="match status" value="1"/>
</dbReference>
<gene>
    <name evidence="1" type="ORF">HLH33_02415</name>
</gene>
<dbReference type="EMBL" id="JABEQG010000002">
    <property type="protein sequence ID" value="MBB2155171.1"/>
    <property type="molecule type" value="Genomic_DNA"/>
</dbReference>
<reference evidence="1 2" key="1">
    <citation type="submission" date="2020-04" db="EMBL/GenBank/DDBJ databases">
        <title>Description of novel Gluconacetobacter.</title>
        <authorList>
            <person name="Sombolestani A."/>
        </authorList>
    </citation>
    <scope>NUCLEOTIDE SEQUENCE [LARGE SCALE GENOMIC DNA]</scope>
    <source>
        <strain evidence="1 2">LMG 7603</strain>
    </source>
</reference>
<comment type="caution">
    <text evidence="1">The sequence shown here is derived from an EMBL/GenBank/DDBJ whole genome shotgun (WGS) entry which is preliminary data.</text>
</comment>
<name>A0A7W4FCC5_GLUDI</name>
<accession>A0A7W4FCC5</accession>
<evidence type="ECO:0000313" key="1">
    <source>
        <dbReference type="EMBL" id="MBB2155171.1"/>
    </source>
</evidence>
<dbReference type="SUPFAM" id="SSF52540">
    <property type="entry name" value="P-loop containing nucleoside triphosphate hydrolases"/>
    <property type="match status" value="1"/>
</dbReference>
<protein>
    <submittedName>
        <fullName evidence="1">Damage-inducible protein</fullName>
    </submittedName>
</protein>
<dbReference type="RefSeq" id="WP_012553717.1">
    <property type="nucleotide sequence ID" value="NZ_JABEQG010000002.1"/>
</dbReference>
<dbReference type="Proteomes" id="UP000550787">
    <property type="component" value="Unassembled WGS sequence"/>
</dbReference>
<organism evidence="1 2">
    <name type="scientific">Gluconacetobacter diazotrophicus</name>
    <name type="common">Acetobacter diazotrophicus</name>
    <dbReference type="NCBI Taxonomy" id="33996"/>
    <lineage>
        <taxon>Bacteria</taxon>
        <taxon>Pseudomonadati</taxon>
        <taxon>Pseudomonadota</taxon>
        <taxon>Alphaproteobacteria</taxon>
        <taxon>Acetobacterales</taxon>
        <taxon>Acetobacteraceae</taxon>
        <taxon>Gluconacetobacter</taxon>
    </lineage>
</organism>
<sequence>MTGTERTDLLARLRAQIARIEHGRGEGASLSAFWPLGVPQVDRHLGGGLPRGTVHEVTGRGGDTALAALPARFVAHILGLAPGPVAWIGGGFDLYGPGLVRAGVDPGRLLCIAAEAGDRLAVCEDALHSRGVVAVVAELDGALSLTASRRLQLAAEAAGVTGFLIRRSSRPDDPALLQPTACATRWRIGPLPSGAVLAAYPTVPGVGVAHWSVDLLRHRGGRPASWIMEVGDAPHRLALAAVPAGRTAAAATRGAAGPAAGHAVA</sequence>
<evidence type="ECO:0000313" key="2">
    <source>
        <dbReference type="Proteomes" id="UP000550787"/>
    </source>
</evidence>
<dbReference type="AlphaFoldDB" id="A0A7W4FCC5"/>
<dbReference type="InterPro" id="IPR017026">
    <property type="entry name" value="ImuA"/>
</dbReference>
<proteinExistence type="predicted"/>
<dbReference type="InterPro" id="IPR027417">
    <property type="entry name" value="P-loop_NTPase"/>
</dbReference>